<feature type="compositionally biased region" description="Low complexity" evidence="1">
    <location>
        <begin position="65"/>
        <end position="80"/>
    </location>
</feature>
<keyword evidence="4" id="KW-1185">Reference proteome</keyword>
<feature type="transmembrane region" description="Helical" evidence="2">
    <location>
        <begin position="208"/>
        <end position="231"/>
    </location>
</feature>
<reference evidence="3 4" key="1">
    <citation type="submission" date="2019-06" db="EMBL/GenBank/DDBJ databases">
        <authorList>
            <person name="Li F."/>
        </authorList>
    </citation>
    <scope>NUCLEOTIDE SEQUENCE [LARGE SCALE GENOMIC DNA]</scope>
    <source>
        <strain evidence="3 4">10F1D-1</strain>
    </source>
</reference>
<gene>
    <name evidence="3" type="ORF">FJ657_00090</name>
</gene>
<dbReference type="Proteomes" id="UP000316252">
    <property type="component" value="Unassembled WGS sequence"/>
</dbReference>
<protein>
    <submittedName>
        <fullName evidence="3">Uncharacterized protein</fullName>
    </submittedName>
</protein>
<dbReference type="AlphaFoldDB" id="A0A506Y6K1"/>
<keyword evidence="2" id="KW-0812">Transmembrane</keyword>
<evidence type="ECO:0000256" key="1">
    <source>
        <dbReference type="SAM" id="MobiDB-lite"/>
    </source>
</evidence>
<evidence type="ECO:0000313" key="4">
    <source>
        <dbReference type="Proteomes" id="UP000316252"/>
    </source>
</evidence>
<feature type="compositionally biased region" description="Pro residues" evidence="1">
    <location>
        <begin position="1"/>
        <end position="10"/>
    </location>
</feature>
<dbReference type="EMBL" id="VHQG01000001">
    <property type="protein sequence ID" value="TPW77150.1"/>
    <property type="molecule type" value="Genomic_DNA"/>
</dbReference>
<evidence type="ECO:0000256" key="2">
    <source>
        <dbReference type="SAM" id="Phobius"/>
    </source>
</evidence>
<sequence length="265" mass="27019">MTDPQHPQPETPASSAPVPPIDDQIDEETRVRDVLRPAPSAPDAAPIAAPPAAQQVPGQQPPPQSSGQPAPQQYGQPAQQHGDPAPQPAYGQPVPQQYGQPAQQSAYAQPAQQPTYGQPAQQPAYAQPAQQYGQPAAGPVPGQPTAPGGYGAPAPGSPLAPAPGARAPFGLGFLALLLGGGAAVIELIGRLVLFAVSRTGIYDFYSAINWIFGTLSFLAALGAIVFGILVLTRRGAGRIPAAAGVALGGYIAVGFVLSLLYLLPS</sequence>
<evidence type="ECO:0000313" key="3">
    <source>
        <dbReference type="EMBL" id="TPW77150.1"/>
    </source>
</evidence>
<feature type="transmembrane region" description="Helical" evidence="2">
    <location>
        <begin position="243"/>
        <end position="263"/>
    </location>
</feature>
<name>A0A506Y6K1_9MICO</name>
<dbReference type="RefSeq" id="WP_141161678.1">
    <property type="nucleotide sequence ID" value="NZ_VHQG01000001.1"/>
</dbReference>
<feature type="compositionally biased region" description="Low complexity" evidence="1">
    <location>
        <begin position="88"/>
        <end position="154"/>
    </location>
</feature>
<feature type="transmembrane region" description="Helical" evidence="2">
    <location>
        <begin position="173"/>
        <end position="196"/>
    </location>
</feature>
<keyword evidence="2" id="KW-1133">Transmembrane helix</keyword>
<keyword evidence="2" id="KW-0472">Membrane</keyword>
<comment type="caution">
    <text evidence="3">The sequence shown here is derived from an EMBL/GenBank/DDBJ whole genome shotgun (WGS) entry which is preliminary data.</text>
</comment>
<feature type="region of interest" description="Disordered" evidence="1">
    <location>
        <begin position="1"/>
        <end position="157"/>
    </location>
</feature>
<feature type="compositionally biased region" description="Low complexity" evidence="1">
    <location>
        <begin position="37"/>
        <end position="58"/>
    </location>
</feature>
<accession>A0A506Y6K1</accession>
<proteinExistence type="predicted"/>
<organism evidence="3 4">
    <name type="scientific">Schumannella soli</name>
    <dbReference type="NCBI Taxonomy" id="2590779"/>
    <lineage>
        <taxon>Bacteria</taxon>
        <taxon>Bacillati</taxon>
        <taxon>Actinomycetota</taxon>
        <taxon>Actinomycetes</taxon>
        <taxon>Micrococcales</taxon>
        <taxon>Microbacteriaceae</taxon>
        <taxon>Schumannella</taxon>
    </lineage>
</organism>